<dbReference type="Pfam" id="PF01565">
    <property type="entry name" value="FAD_binding_4"/>
    <property type="match status" value="1"/>
</dbReference>
<dbReference type="GO" id="GO:0008762">
    <property type="term" value="F:UDP-N-acetylmuramate dehydrogenase activity"/>
    <property type="evidence" value="ECO:0007669"/>
    <property type="project" value="InterPro"/>
</dbReference>
<dbReference type="AlphaFoldDB" id="A0A2I0BBX5"/>
<keyword evidence="4" id="KW-1185">Reference proteome</keyword>
<evidence type="ECO:0000313" key="4">
    <source>
        <dbReference type="Proteomes" id="UP000236161"/>
    </source>
</evidence>
<dbReference type="EMBL" id="KZ451895">
    <property type="protein sequence ID" value="PKA65292.1"/>
    <property type="molecule type" value="Genomic_DNA"/>
</dbReference>
<dbReference type="STRING" id="1088818.A0A2I0BBX5"/>
<comment type="cofactor">
    <cofactor evidence="1">
        <name>FAD</name>
        <dbReference type="ChEBI" id="CHEBI:57692"/>
    </cofactor>
</comment>
<evidence type="ECO:0000313" key="3">
    <source>
        <dbReference type="EMBL" id="PKA65292.1"/>
    </source>
</evidence>
<dbReference type="SUPFAM" id="SSF56176">
    <property type="entry name" value="FAD-binding/transporter-associated domain-like"/>
    <property type="match status" value="1"/>
</dbReference>
<sequence length="264" mass="27904">MKSLCSLLPASSSLFSLSAVGPVADRHSSLSNSLLPPPPPTSAAVDLSGGSSPAALLATERLVLRNHKLLRDLSTFAVGGPCSFFLEATRPSLLLSAARLAQARSLPLLVLGRGSNCLFSDQGFDGLVVLNRSVFGDEDDAGVQVVGPGRFRACSGYPFNRLGVRTAAEGWGGLEFAGGIPGTVGGATFMNAGADGQETAEVVESVEVVMRDGDFRVLTREEVRYGYRWSSLQEMDDMAAIVAVTFRLSPAPAARDRQRKFLAR</sequence>
<evidence type="ECO:0000256" key="1">
    <source>
        <dbReference type="ARBA" id="ARBA00001974"/>
    </source>
</evidence>
<evidence type="ECO:0000259" key="2">
    <source>
        <dbReference type="PROSITE" id="PS51387"/>
    </source>
</evidence>
<dbReference type="InterPro" id="IPR006094">
    <property type="entry name" value="Oxid_FAD_bind_N"/>
</dbReference>
<name>A0A2I0BBX5_9ASPA</name>
<dbReference type="InterPro" id="IPR003170">
    <property type="entry name" value="MurB"/>
</dbReference>
<organism evidence="3 4">
    <name type="scientific">Apostasia shenzhenica</name>
    <dbReference type="NCBI Taxonomy" id="1088818"/>
    <lineage>
        <taxon>Eukaryota</taxon>
        <taxon>Viridiplantae</taxon>
        <taxon>Streptophyta</taxon>
        <taxon>Embryophyta</taxon>
        <taxon>Tracheophyta</taxon>
        <taxon>Spermatophyta</taxon>
        <taxon>Magnoliopsida</taxon>
        <taxon>Liliopsida</taxon>
        <taxon>Asparagales</taxon>
        <taxon>Orchidaceae</taxon>
        <taxon>Apostasioideae</taxon>
        <taxon>Apostasia</taxon>
    </lineage>
</organism>
<dbReference type="Gene3D" id="3.30.465.10">
    <property type="match status" value="1"/>
</dbReference>
<dbReference type="GO" id="GO:0005829">
    <property type="term" value="C:cytosol"/>
    <property type="evidence" value="ECO:0007669"/>
    <property type="project" value="TreeGrafter"/>
</dbReference>
<dbReference type="Gene3D" id="3.30.43.10">
    <property type="entry name" value="Uridine Diphospho-n-acetylenolpyruvylglucosamine Reductase, domain 2"/>
    <property type="match status" value="1"/>
</dbReference>
<dbReference type="HAMAP" id="MF_00037">
    <property type="entry name" value="MurB"/>
    <property type="match status" value="1"/>
</dbReference>
<dbReference type="PANTHER" id="PTHR21071">
    <property type="entry name" value="UDP-N-ACETYLENOLPYRUVOYLGLUCOSAMINE REDUCTASE"/>
    <property type="match status" value="1"/>
</dbReference>
<proteinExistence type="inferred from homology"/>
<reference evidence="3 4" key="1">
    <citation type="journal article" date="2017" name="Nature">
        <title>The Apostasia genome and the evolution of orchids.</title>
        <authorList>
            <person name="Zhang G.Q."/>
            <person name="Liu K.W."/>
            <person name="Li Z."/>
            <person name="Lohaus R."/>
            <person name="Hsiao Y.Y."/>
            <person name="Niu S.C."/>
            <person name="Wang J.Y."/>
            <person name="Lin Y.C."/>
            <person name="Xu Q."/>
            <person name="Chen L.J."/>
            <person name="Yoshida K."/>
            <person name="Fujiwara S."/>
            <person name="Wang Z.W."/>
            <person name="Zhang Y.Q."/>
            <person name="Mitsuda N."/>
            <person name="Wang M."/>
            <person name="Liu G.H."/>
            <person name="Pecoraro L."/>
            <person name="Huang H.X."/>
            <person name="Xiao X.J."/>
            <person name="Lin M."/>
            <person name="Wu X.Y."/>
            <person name="Wu W.L."/>
            <person name="Chen Y.Y."/>
            <person name="Chang S.B."/>
            <person name="Sakamoto S."/>
            <person name="Ohme-Takagi M."/>
            <person name="Yagi M."/>
            <person name="Zeng S.J."/>
            <person name="Shen C.Y."/>
            <person name="Yeh C.M."/>
            <person name="Luo Y.B."/>
            <person name="Tsai W.C."/>
            <person name="Van de Peer Y."/>
            <person name="Liu Z.J."/>
        </authorList>
    </citation>
    <scope>NUCLEOTIDE SEQUENCE [LARGE SCALE GENOMIC DNA]</scope>
    <source>
        <strain evidence="4">cv. Shenzhen</strain>
        <tissue evidence="3">Stem</tissue>
    </source>
</reference>
<dbReference type="OrthoDB" id="66620at2759"/>
<dbReference type="Proteomes" id="UP000236161">
    <property type="component" value="Unassembled WGS sequence"/>
</dbReference>
<feature type="domain" description="FAD-binding PCMH-type" evidence="2">
    <location>
        <begin position="77"/>
        <end position="251"/>
    </location>
</feature>
<dbReference type="InterPro" id="IPR036318">
    <property type="entry name" value="FAD-bd_PCMH-like_sf"/>
</dbReference>
<dbReference type="PANTHER" id="PTHR21071:SF4">
    <property type="entry name" value="UDP-N-ACETYLENOLPYRUVOYLGLUCOSAMINE REDUCTASE"/>
    <property type="match status" value="1"/>
</dbReference>
<dbReference type="GO" id="GO:0071555">
    <property type="term" value="P:cell wall organization"/>
    <property type="evidence" value="ECO:0007669"/>
    <property type="project" value="TreeGrafter"/>
</dbReference>
<gene>
    <name evidence="3" type="ORF">AXF42_Ash005624</name>
</gene>
<dbReference type="InterPro" id="IPR016166">
    <property type="entry name" value="FAD-bd_PCMH"/>
</dbReference>
<dbReference type="InterPro" id="IPR016167">
    <property type="entry name" value="FAD-bd_PCMH_sub1"/>
</dbReference>
<protein>
    <recommendedName>
        <fullName evidence="2">FAD-binding PCMH-type domain-containing protein</fullName>
    </recommendedName>
</protein>
<accession>A0A2I0BBX5</accession>
<dbReference type="InterPro" id="IPR016169">
    <property type="entry name" value="FAD-bd_PCMH_sub2"/>
</dbReference>
<dbReference type="GO" id="GO:0071949">
    <property type="term" value="F:FAD binding"/>
    <property type="evidence" value="ECO:0007669"/>
    <property type="project" value="InterPro"/>
</dbReference>
<dbReference type="PROSITE" id="PS51387">
    <property type="entry name" value="FAD_PCMH"/>
    <property type="match status" value="1"/>
</dbReference>